<evidence type="ECO:0000256" key="2">
    <source>
        <dbReference type="ARBA" id="ARBA00022729"/>
    </source>
</evidence>
<keyword evidence="2" id="KW-0732">Signal</keyword>
<gene>
    <name evidence="13" type="ORF">A3D56_00410</name>
</gene>
<dbReference type="GO" id="GO:0008360">
    <property type="term" value="P:regulation of cell shape"/>
    <property type="evidence" value="ECO:0007669"/>
    <property type="project" value="UniProtKB-KW"/>
</dbReference>
<name>A0A1G2MU53_9BACT</name>
<keyword evidence="11" id="KW-1133">Transmembrane helix</keyword>
<dbReference type="InterPro" id="IPR001967">
    <property type="entry name" value="Peptidase_S11_N"/>
</dbReference>
<dbReference type="Gene3D" id="3.40.710.10">
    <property type="entry name" value="DD-peptidase/beta-lactamase superfamily"/>
    <property type="match status" value="1"/>
</dbReference>
<dbReference type="PANTHER" id="PTHR21581:SF6">
    <property type="entry name" value="TRAFFICKING PROTEIN PARTICLE COMPLEX SUBUNIT 12"/>
    <property type="match status" value="1"/>
</dbReference>
<feature type="active site" evidence="7">
    <location>
        <position position="153"/>
    </location>
</feature>
<dbReference type="GO" id="GO:0071555">
    <property type="term" value="P:cell wall organization"/>
    <property type="evidence" value="ECO:0007669"/>
    <property type="project" value="UniProtKB-KW"/>
</dbReference>
<dbReference type="InterPro" id="IPR018044">
    <property type="entry name" value="Peptidase_S11"/>
</dbReference>
<feature type="domain" description="Peptidase S11 D-alanyl-D-alanine carboxypeptidase A N-terminal" evidence="12">
    <location>
        <begin position="67"/>
        <end position="306"/>
    </location>
</feature>
<evidence type="ECO:0000256" key="11">
    <source>
        <dbReference type="SAM" id="Phobius"/>
    </source>
</evidence>
<feature type="binding site" evidence="8">
    <location>
        <position position="279"/>
    </location>
    <ligand>
        <name>substrate</name>
    </ligand>
</feature>
<dbReference type="Proteomes" id="UP000177943">
    <property type="component" value="Unassembled WGS sequence"/>
</dbReference>
<dbReference type="GO" id="GO:0009002">
    <property type="term" value="F:serine-type D-Ala-D-Ala carboxypeptidase activity"/>
    <property type="evidence" value="ECO:0007669"/>
    <property type="project" value="InterPro"/>
</dbReference>
<feature type="region of interest" description="Disordered" evidence="10">
    <location>
        <begin position="1"/>
        <end position="21"/>
    </location>
</feature>
<dbReference type="AlphaFoldDB" id="A0A1G2MU53"/>
<comment type="similarity">
    <text evidence="1 9">Belongs to the peptidase S11 family.</text>
</comment>
<keyword evidence="11" id="KW-0812">Transmembrane</keyword>
<dbReference type="InterPro" id="IPR012338">
    <property type="entry name" value="Beta-lactam/transpept-like"/>
</dbReference>
<feature type="active site" description="Proton acceptor" evidence="7">
    <location>
        <position position="102"/>
    </location>
</feature>
<evidence type="ECO:0000256" key="3">
    <source>
        <dbReference type="ARBA" id="ARBA00022801"/>
    </source>
</evidence>
<evidence type="ECO:0000256" key="1">
    <source>
        <dbReference type="ARBA" id="ARBA00007164"/>
    </source>
</evidence>
<evidence type="ECO:0000313" key="14">
    <source>
        <dbReference type="Proteomes" id="UP000177943"/>
    </source>
</evidence>
<evidence type="ECO:0000256" key="7">
    <source>
        <dbReference type="PIRSR" id="PIRSR618044-1"/>
    </source>
</evidence>
<sequence length="333" mass="36466">MDENIPQTENQSVESPTPRPGRNKDKLVLTFLFFLLFLFIVGNPFHKKIVPEEGKGIVAAIQNPFRQIEVEAKAVYVYDVNTGTVLFSKNAEAQLPIASLTKLMTALVAAEEAPDYTAVQITPASLIEEGDSGLVLGERWRLRDLIRFMLLVSSNDGASAVASVIGARDVDGTETTEDDTTMERLYFIQKMNTKSKELKLDQTYFLNETGLDRGESSPGSVGSAKDMAILFSYILKNEPALIELTKNDTAEMVSLDDKKHLVKNTNPVVNDIPGLLASKTGFTDLAGGNLVIAFDAGFAKPVVIAILGSSEKGRFTDAQKLVWTSLQYFHTLP</sequence>
<feature type="active site" description="Acyl-ester intermediate" evidence="7">
    <location>
        <position position="99"/>
    </location>
</feature>
<dbReference type="PRINTS" id="PR00725">
    <property type="entry name" value="DADACBPTASE1"/>
</dbReference>
<dbReference type="GO" id="GO:0006508">
    <property type="term" value="P:proteolysis"/>
    <property type="evidence" value="ECO:0007669"/>
    <property type="project" value="InterPro"/>
</dbReference>
<evidence type="ECO:0000259" key="12">
    <source>
        <dbReference type="Pfam" id="PF00768"/>
    </source>
</evidence>
<protein>
    <recommendedName>
        <fullName evidence="12">Peptidase S11 D-alanyl-D-alanine carboxypeptidase A N-terminal domain-containing protein</fullName>
    </recommendedName>
</protein>
<evidence type="ECO:0000313" key="13">
    <source>
        <dbReference type="EMBL" id="OHA27375.1"/>
    </source>
</evidence>
<dbReference type="PANTHER" id="PTHR21581">
    <property type="entry name" value="D-ALANYL-D-ALANINE CARBOXYPEPTIDASE"/>
    <property type="match status" value="1"/>
</dbReference>
<dbReference type="EMBL" id="MHRP01000014">
    <property type="protein sequence ID" value="OHA27375.1"/>
    <property type="molecule type" value="Genomic_DNA"/>
</dbReference>
<accession>A0A1G2MU53</accession>
<feature type="transmembrane region" description="Helical" evidence="11">
    <location>
        <begin position="27"/>
        <end position="45"/>
    </location>
</feature>
<dbReference type="GO" id="GO:0009252">
    <property type="term" value="P:peptidoglycan biosynthetic process"/>
    <property type="evidence" value="ECO:0007669"/>
    <property type="project" value="UniProtKB-KW"/>
</dbReference>
<evidence type="ECO:0000256" key="8">
    <source>
        <dbReference type="PIRSR" id="PIRSR618044-2"/>
    </source>
</evidence>
<reference evidence="13 14" key="1">
    <citation type="journal article" date="2016" name="Nat. Commun.">
        <title>Thousands of microbial genomes shed light on interconnected biogeochemical processes in an aquifer system.</title>
        <authorList>
            <person name="Anantharaman K."/>
            <person name="Brown C.T."/>
            <person name="Hug L.A."/>
            <person name="Sharon I."/>
            <person name="Castelle C.J."/>
            <person name="Probst A.J."/>
            <person name="Thomas B.C."/>
            <person name="Singh A."/>
            <person name="Wilkins M.J."/>
            <person name="Karaoz U."/>
            <person name="Brodie E.L."/>
            <person name="Williams K.H."/>
            <person name="Hubbard S.S."/>
            <person name="Banfield J.F."/>
        </authorList>
    </citation>
    <scope>NUCLEOTIDE SEQUENCE [LARGE SCALE GENOMIC DNA]</scope>
</reference>
<evidence type="ECO:0000256" key="10">
    <source>
        <dbReference type="SAM" id="MobiDB-lite"/>
    </source>
</evidence>
<proteinExistence type="inferred from homology"/>
<dbReference type="SUPFAM" id="SSF56601">
    <property type="entry name" value="beta-lactamase/transpeptidase-like"/>
    <property type="match status" value="1"/>
</dbReference>
<keyword evidence="5" id="KW-0573">Peptidoglycan synthesis</keyword>
<evidence type="ECO:0000256" key="4">
    <source>
        <dbReference type="ARBA" id="ARBA00022960"/>
    </source>
</evidence>
<organism evidence="13 14">
    <name type="scientific">Candidatus Taylorbacteria bacterium RIFCSPHIGHO2_02_FULL_45_35</name>
    <dbReference type="NCBI Taxonomy" id="1802311"/>
    <lineage>
        <taxon>Bacteria</taxon>
        <taxon>Candidatus Tayloriibacteriota</taxon>
    </lineage>
</organism>
<comment type="caution">
    <text evidence="13">The sequence shown here is derived from an EMBL/GenBank/DDBJ whole genome shotgun (WGS) entry which is preliminary data.</text>
</comment>
<dbReference type="Pfam" id="PF00768">
    <property type="entry name" value="Peptidase_S11"/>
    <property type="match status" value="1"/>
</dbReference>
<evidence type="ECO:0000256" key="9">
    <source>
        <dbReference type="RuleBase" id="RU004016"/>
    </source>
</evidence>
<keyword evidence="3" id="KW-0378">Hydrolase</keyword>
<evidence type="ECO:0000256" key="5">
    <source>
        <dbReference type="ARBA" id="ARBA00022984"/>
    </source>
</evidence>
<keyword evidence="11" id="KW-0472">Membrane</keyword>
<evidence type="ECO:0000256" key="6">
    <source>
        <dbReference type="ARBA" id="ARBA00023316"/>
    </source>
</evidence>
<keyword evidence="6" id="KW-0961">Cell wall biogenesis/degradation</keyword>
<keyword evidence="4" id="KW-0133">Cell shape</keyword>
<feature type="compositionally biased region" description="Polar residues" evidence="10">
    <location>
        <begin position="1"/>
        <end position="15"/>
    </location>
</feature>